<keyword evidence="3" id="KW-0597">Phosphoprotein</keyword>
<dbReference type="SMART" id="SM00823">
    <property type="entry name" value="PKS_PP"/>
    <property type="match status" value="1"/>
</dbReference>
<evidence type="ECO:0000256" key="5">
    <source>
        <dbReference type="ARBA" id="ARBA00023194"/>
    </source>
</evidence>
<feature type="non-terminal residue" evidence="8">
    <location>
        <position position="1"/>
    </location>
</feature>
<dbReference type="Gene3D" id="3.30.559.30">
    <property type="entry name" value="Nonribosomal peptide synthetase, condensation domain"/>
    <property type="match status" value="2"/>
</dbReference>
<dbReference type="Pfam" id="PF00668">
    <property type="entry name" value="Condensation"/>
    <property type="match status" value="2"/>
</dbReference>
<dbReference type="InterPro" id="IPR025110">
    <property type="entry name" value="AMP-bd_C"/>
</dbReference>
<dbReference type="SUPFAM" id="SSF52777">
    <property type="entry name" value="CoA-dependent acyltransferases"/>
    <property type="match status" value="3"/>
</dbReference>
<name>A0ABS7QKD7_9ACTN</name>
<dbReference type="SUPFAM" id="SSF47336">
    <property type="entry name" value="ACP-like"/>
    <property type="match status" value="1"/>
</dbReference>
<feature type="domain" description="Carrier" evidence="7">
    <location>
        <begin position="628"/>
        <end position="702"/>
    </location>
</feature>
<dbReference type="PROSITE" id="PS00455">
    <property type="entry name" value="AMP_BINDING"/>
    <property type="match status" value="1"/>
</dbReference>
<dbReference type="Pfam" id="PF00501">
    <property type="entry name" value="AMP-binding"/>
    <property type="match status" value="1"/>
</dbReference>
<dbReference type="InterPro" id="IPR020806">
    <property type="entry name" value="PKS_PP-bd"/>
</dbReference>
<dbReference type="Proteomes" id="UP000778578">
    <property type="component" value="Unassembled WGS sequence"/>
</dbReference>
<dbReference type="PANTHER" id="PTHR45527:SF1">
    <property type="entry name" value="FATTY ACID SYNTHASE"/>
    <property type="match status" value="1"/>
</dbReference>
<keyword evidence="2" id="KW-0596">Phosphopantetheine</keyword>
<dbReference type="InterPro" id="IPR036736">
    <property type="entry name" value="ACP-like_sf"/>
</dbReference>
<dbReference type="PROSITE" id="PS50075">
    <property type="entry name" value="CARRIER"/>
    <property type="match status" value="1"/>
</dbReference>
<dbReference type="InterPro" id="IPR020845">
    <property type="entry name" value="AMP-binding_CS"/>
</dbReference>
<dbReference type="Gene3D" id="3.30.559.10">
    <property type="entry name" value="Chloramphenicol acetyltransferase-like domain"/>
    <property type="match status" value="1"/>
</dbReference>
<gene>
    <name evidence="8" type="ORF">K7862_36740</name>
</gene>
<organism evidence="8 9">
    <name type="scientific">Actinacidiphila acidipaludis</name>
    <dbReference type="NCBI Taxonomy" id="2873382"/>
    <lineage>
        <taxon>Bacteria</taxon>
        <taxon>Bacillati</taxon>
        <taxon>Actinomycetota</taxon>
        <taxon>Actinomycetes</taxon>
        <taxon>Kitasatosporales</taxon>
        <taxon>Streptomycetaceae</taxon>
        <taxon>Actinacidiphila</taxon>
    </lineage>
</organism>
<dbReference type="Gene3D" id="2.30.38.10">
    <property type="entry name" value="Luciferase, Domain 3"/>
    <property type="match status" value="1"/>
</dbReference>
<dbReference type="CDD" id="cd17652">
    <property type="entry name" value="A_NRPS_CmdD_like"/>
    <property type="match status" value="1"/>
</dbReference>
<evidence type="ECO:0000313" key="9">
    <source>
        <dbReference type="Proteomes" id="UP000778578"/>
    </source>
</evidence>
<dbReference type="InterPro" id="IPR023213">
    <property type="entry name" value="CAT-like_dom_sf"/>
</dbReference>
<reference evidence="8 9" key="1">
    <citation type="submission" date="2021-08" db="EMBL/GenBank/DDBJ databases">
        <title>WGS of actinomycetes from Thailand.</title>
        <authorList>
            <person name="Thawai C."/>
        </authorList>
    </citation>
    <scope>NUCLEOTIDE SEQUENCE [LARGE SCALE GENOMIC DNA]</scope>
    <source>
        <strain evidence="8 9">PLK6-54</strain>
    </source>
</reference>
<evidence type="ECO:0000256" key="1">
    <source>
        <dbReference type="ARBA" id="ARBA00001957"/>
    </source>
</evidence>
<evidence type="ECO:0000259" key="7">
    <source>
        <dbReference type="PROSITE" id="PS50075"/>
    </source>
</evidence>
<dbReference type="EMBL" id="JAINZZ010000116">
    <property type="protein sequence ID" value="MBY8883144.1"/>
    <property type="molecule type" value="Genomic_DNA"/>
</dbReference>
<keyword evidence="4" id="KW-0677">Repeat</keyword>
<dbReference type="PANTHER" id="PTHR45527">
    <property type="entry name" value="NONRIBOSOMAL PEPTIDE SYNTHETASE"/>
    <property type="match status" value="1"/>
</dbReference>
<feature type="region of interest" description="Disordered" evidence="6">
    <location>
        <begin position="610"/>
        <end position="632"/>
    </location>
</feature>
<feature type="region of interest" description="Disordered" evidence="6">
    <location>
        <begin position="705"/>
        <end position="726"/>
    </location>
</feature>
<evidence type="ECO:0000256" key="6">
    <source>
        <dbReference type="SAM" id="MobiDB-lite"/>
    </source>
</evidence>
<dbReference type="InterPro" id="IPR006162">
    <property type="entry name" value="Ppantetheine_attach_site"/>
</dbReference>
<sequence length="1216" mass="128884">NPLFQIMLALQNNPAPVLDLPGISGELEQRRTPTAKFDLTFDLVEVHGEDSAPGGVEGVLEYSTELFDEQTAEALAQRLVRVLEAVAADPEQRIGQIELLSGTERERLLVERNGTAYDLRPATLAALIEAQVARTPESTAVVSPDESLTYAELNARANRLARHLIARGIGPEQTVALALPRSVHMITALLAVLKSGAAYLPIAPDYPSERIAFMLQDARPALVVTTAAVRRGLPAGAGSGVLVLDDDALAESLAGELHHDVEDTERTAPARVDHPAYVIYTSGSTGTPKGVAVTHRGMAAFSASEVTRFFVTPDSRILQFSSPSFDAAVLEVCMALPVGAALVVPPPGPLAGEPLAEFLARYEVTHALIPPAALASVPAVDLPAFRTLIVGGEACSAELVARWSPGRRMVNAYGPTESTVAATTSAPLTPALTAPPIGRPVWNTRVYVLDGGLRPVPDGVPGELYIAGDGLARGYLNRPSLTAERFVANPFGPAGARMYRTGDIVAWTSEGELRFAGRADGQVKIRGFRIELAEVEAVLARHEGAGESVVVVREDRPGQRRLVGYVVPPPGAAHPDLGVLRKYAEQMLPDYMVPSAFVALDALPLTPNGKLDRRALPAPEGATGSGRGPGNERERVLCEVFAQVLGVPEVSLDDNFFDLGGDSIASIQLVSAARRAGLTITPRDVFRHRTVEALALSASDPAEAADGSLADRARDAGPDTGTGRVPLTPIIAWQQSRGGPIGRFSQTTLVRVPAGLDLASVTAALRTLLDHHDALRMRLDRPQDGLWALEIGPRGSVSADGCVVRADVSATAEDELPDVIGAETDRALDRLDPEAGRMVQAVWFDAGPGRPGRLLLALHHLVVDGVSWRILLPDLAEAWQAARDGRAARLEPVGTSFRRWAEHLTTSAQDPARTGELPLWTAMSDHAEPLLGNRPLDPAVDTAGNARSLTLSLPPDRAAPLLTTVPATFNGGVNDVLLTALALAVGGRRRHQGGGTAVLVDLEGHGREEFTEGVDLSRTVGWFTSLFPVRLDPGHLDLGEVRAGGPAAGEALKRVKEQLRALPDHGLGYGLLRHLNPRTAAALAGRPGPQISFNYLGRFAAPQGAAVPDWTPDPLADVLGAGADPAMPLAHVLELNAVTRDTADGPWLEAVWSWPDGVLAEHEVRALADAWFDALDALTAHAGRTGAGGWTPSDLPLVSLSQAEIDLLETEWRNPS</sequence>
<dbReference type="NCBIfam" id="TIGR01733">
    <property type="entry name" value="AA-adenyl-dom"/>
    <property type="match status" value="1"/>
</dbReference>
<dbReference type="CDD" id="cd19534">
    <property type="entry name" value="E_NRPS"/>
    <property type="match status" value="1"/>
</dbReference>
<dbReference type="Gene3D" id="3.30.300.30">
    <property type="match status" value="1"/>
</dbReference>
<accession>A0ABS7QKD7</accession>
<proteinExistence type="predicted"/>
<dbReference type="NCBIfam" id="TIGR01720">
    <property type="entry name" value="NRPS-para261"/>
    <property type="match status" value="1"/>
</dbReference>
<keyword evidence="5" id="KW-0045">Antibiotic biosynthesis</keyword>
<dbReference type="PROSITE" id="PS00012">
    <property type="entry name" value="PHOSPHOPANTETHEINE"/>
    <property type="match status" value="1"/>
</dbReference>
<protein>
    <submittedName>
        <fullName evidence="8">Amino acid adenylation domain-containing protein</fullName>
    </submittedName>
</protein>
<dbReference type="InterPro" id="IPR000873">
    <property type="entry name" value="AMP-dep_synth/lig_dom"/>
</dbReference>
<dbReference type="RefSeq" id="WP_222970092.1">
    <property type="nucleotide sequence ID" value="NZ_JAINZZ010000116.1"/>
</dbReference>
<evidence type="ECO:0000313" key="8">
    <source>
        <dbReference type="EMBL" id="MBY8883144.1"/>
    </source>
</evidence>
<dbReference type="Pfam" id="PF13193">
    <property type="entry name" value="AMP-binding_C"/>
    <property type="match status" value="1"/>
</dbReference>
<comment type="cofactor">
    <cofactor evidence="1">
        <name>pantetheine 4'-phosphate</name>
        <dbReference type="ChEBI" id="CHEBI:47942"/>
    </cofactor>
</comment>
<evidence type="ECO:0000256" key="2">
    <source>
        <dbReference type="ARBA" id="ARBA00022450"/>
    </source>
</evidence>
<dbReference type="InterPro" id="IPR010071">
    <property type="entry name" value="AA_adenyl_dom"/>
</dbReference>
<keyword evidence="9" id="KW-1185">Reference proteome</keyword>
<dbReference type="Gene3D" id="3.40.50.980">
    <property type="match status" value="2"/>
</dbReference>
<dbReference type="InterPro" id="IPR009081">
    <property type="entry name" value="PP-bd_ACP"/>
</dbReference>
<evidence type="ECO:0000256" key="4">
    <source>
        <dbReference type="ARBA" id="ARBA00022737"/>
    </source>
</evidence>
<dbReference type="InterPro" id="IPR010060">
    <property type="entry name" value="NRPS_synth"/>
</dbReference>
<comment type="caution">
    <text evidence="8">The sequence shown here is derived from an EMBL/GenBank/DDBJ whole genome shotgun (WGS) entry which is preliminary data.</text>
</comment>
<dbReference type="InterPro" id="IPR001242">
    <property type="entry name" value="Condensation_dom"/>
</dbReference>
<dbReference type="Gene3D" id="1.10.1200.10">
    <property type="entry name" value="ACP-like"/>
    <property type="match status" value="1"/>
</dbReference>
<dbReference type="Pfam" id="PF00550">
    <property type="entry name" value="PP-binding"/>
    <property type="match status" value="1"/>
</dbReference>
<evidence type="ECO:0000256" key="3">
    <source>
        <dbReference type="ARBA" id="ARBA00022553"/>
    </source>
</evidence>
<dbReference type="SUPFAM" id="SSF56801">
    <property type="entry name" value="Acetyl-CoA synthetase-like"/>
    <property type="match status" value="1"/>
</dbReference>
<dbReference type="InterPro" id="IPR045851">
    <property type="entry name" value="AMP-bd_C_sf"/>
</dbReference>